<evidence type="ECO:0000256" key="9">
    <source>
        <dbReference type="SAM" id="Phobius"/>
    </source>
</evidence>
<dbReference type="RefSeq" id="WP_068899727.1">
    <property type="nucleotide sequence ID" value="NZ_JBHUIF010000033.1"/>
</dbReference>
<keyword evidence="5 9" id="KW-0812">Transmembrane</keyword>
<dbReference type="GO" id="GO:0042910">
    <property type="term" value="F:xenobiotic transmembrane transporter activity"/>
    <property type="evidence" value="ECO:0007669"/>
    <property type="project" value="InterPro"/>
</dbReference>
<organism evidence="10 11">
    <name type="scientific">Veronia pacifica</name>
    <dbReference type="NCBI Taxonomy" id="1080227"/>
    <lineage>
        <taxon>Bacteria</taxon>
        <taxon>Pseudomonadati</taxon>
        <taxon>Pseudomonadota</taxon>
        <taxon>Gammaproteobacteria</taxon>
        <taxon>Vibrionales</taxon>
        <taxon>Vibrionaceae</taxon>
        <taxon>Veronia</taxon>
    </lineage>
</organism>
<comment type="subcellular location">
    <subcellularLocation>
        <location evidence="1">Cell inner membrane</location>
        <topology evidence="1">Multi-pass membrane protein</topology>
    </subcellularLocation>
</comment>
<evidence type="ECO:0000256" key="1">
    <source>
        <dbReference type="ARBA" id="ARBA00004429"/>
    </source>
</evidence>
<feature type="transmembrane region" description="Helical" evidence="9">
    <location>
        <begin position="353"/>
        <end position="378"/>
    </location>
</feature>
<keyword evidence="4" id="KW-1003">Cell membrane</keyword>
<feature type="transmembrane region" description="Helical" evidence="9">
    <location>
        <begin position="99"/>
        <end position="118"/>
    </location>
</feature>
<keyword evidence="11" id="KW-1185">Reference proteome</keyword>
<feature type="transmembrane region" description="Helical" evidence="9">
    <location>
        <begin position="321"/>
        <end position="341"/>
    </location>
</feature>
<evidence type="ECO:0000256" key="5">
    <source>
        <dbReference type="ARBA" id="ARBA00022692"/>
    </source>
</evidence>
<feature type="transmembrane region" description="Helical" evidence="9">
    <location>
        <begin position="20"/>
        <end position="43"/>
    </location>
</feature>
<dbReference type="GO" id="GO:0005886">
    <property type="term" value="C:plasma membrane"/>
    <property type="evidence" value="ECO:0007669"/>
    <property type="project" value="UniProtKB-SubCell"/>
</dbReference>
<dbReference type="AlphaFoldDB" id="A0A1C3EPM9"/>
<evidence type="ECO:0000256" key="7">
    <source>
        <dbReference type="ARBA" id="ARBA00023136"/>
    </source>
</evidence>
<feature type="transmembrane region" description="Helical" evidence="9">
    <location>
        <begin position="390"/>
        <end position="410"/>
    </location>
</feature>
<evidence type="ECO:0000256" key="3">
    <source>
        <dbReference type="ARBA" id="ARBA00022448"/>
    </source>
</evidence>
<feature type="transmembrane region" description="Helical" evidence="9">
    <location>
        <begin position="55"/>
        <end position="79"/>
    </location>
</feature>
<dbReference type="PIRSF" id="PIRSF006603">
    <property type="entry name" value="DinF"/>
    <property type="match status" value="1"/>
</dbReference>
<feature type="transmembrane region" description="Helical" evidence="9">
    <location>
        <begin position="138"/>
        <end position="159"/>
    </location>
</feature>
<reference evidence="10 11" key="1">
    <citation type="submission" date="2016-05" db="EMBL/GenBank/DDBJ databases">
        <title>Genomic Taxonomy of the Vibrionaceae.</title>
        <authorList>
            <person name="Gomez-Gil B."/>
            <person name="Enciso-Ibarra J."/>
        </authorList>
    </citation>
    <scope>NUCLEOTIDE SEQUENCE [LARGE SCALE GENOMIC DNA]</scope>
    <source>
        <strain evidence="10 11">CAIM 1920</strain>
    </source>
</reference>
<keyword evidence="6 9" id="KW-1133">Transmembrane helix</keyword>
<keyword evidence="7 9" id="KW-0472">Membrane</keyword>
<dbReference type="GO" id="GO:0015297">
    <property type="term" value="F:antiporter activity"/>
    <property type="evidence" value="ECO:0007669"/>
    <property type="project" value="InterPro"/>
</dbReference>
<dbReference type="NCBIfam" id="TIGR00797">
    <property type="entry name" value="matE"/>
    <property type="match status" value="1"/>
</dbReference>
<dbReference type="InterPro" id="IPR052031">
    <property type="entry name" value="Membrane_Transporter-Flippase"/>
</dbReference>
<evidence type="ECO:0000313" key="10">
    <source>
        <dbReference type="EMBL" id="ODA35200.1"/>
    </source>
</evidence>
<dbReference type="InterPro" id="IPR002528">
    <property type="entry name" value="MATE_fam"/>
</dbReference>
<evidence type="ECO:0000256" key="6">
    <source>
        <dbReference type="ARBA" id="ARBA00022989"/>
    </source>
</evidence>
<dbReference type="Proteomes" id="UP000094936">
    <property type="component" value="Unassembled WGS sequence"/>
</dbReference>
<protein>
    <recommendedName>
        <fullName evidence="2">Multidrug resistance protein NorM</fullName>
    </recommendedName>
    <alternativeName>
        <fullName evidence="8">Na(+)/drug antiporter</fullName>
    </alternativeName>
</protein>
<dbReference type="OrthoDB" id="9806302at2"/>
<evidence type="ECO:0000256" key="2">
    <source>
        <dbReference type="ARBA" id="ARBA00013489"/>
    </source>
</evidence>
<comment type="caution">
    <text evidence="10">The sequence shown here is derived from an EMBL/GenBank/DDBJ whole genome shotgun (WGS) entry which is preliminary data.</text>
</comment>
<dbReference type="PANTHER" id="PTHR43549">
    <property type="entry name" value="MULTIDRUG RESISTANCE PROTEIN YPNP-RELATED"/>
    <property type="match status" value="1"/>
</dbReference>
<feature type="transmembrane region" description="Helical" evidence="9">
    <location>
        <begin position="271"/>
        <end position="300"/>
    </location>
</feature>
<feature type="transmembrane region" description="Helical" evidence="9">
    <location>
        <begin position="416"/>
        <end position="438"/>
    </location>
</feature>
<name>A0A1C3EPM9_9GAMM</name>
<evidence type="ECO:0000256" key="4">
    <source>
        <dbReference type="ARBA" id="ARBA00022475"/>
    </source>
</evidence>
<dbReference type="STRING" id="1080227.A8L45_04615"/>
<accession>A0A1C3EPM9</accession>
<sequence>MSAQVQAKFVTGSVMKHITVMSVSSAVGLMALFFVDLLDMFFISMLGDLDLTAAIGFAGIVVFFATSISVGTSIAMGAIVSRAIGAGKRDVARNMASSVLLVSLAVSLTVVSCLLFSLDSLLALLGASGNVAEKAKDYLTIMLPSAPLVAMGMAGAAALRAVGDAKRSMSATLAGGAANAVLDPIFIFTLSMGIEGAAIASVISRVVLFAVSMRGVIKIHDLLALPTVKNFLHALNPIAKIAIPAVLTNLATPISNAIVTSQVAKFGEEFVAGFAVIGRLMPVSFALVFSLSGAVGPIIGQNVGAGVISRVRLTVYEALKFMIAYCVLAAGVLFIARNALVDAFSLHGDAADMVLLFCTYLAITFIFNGMLFVSNAAFNNLGKPTWSTMLNMGKATLGTIPFVYIGGGIGGAQGVLIGNAVGSLVFGILAYTIVLRFISGIEQKQ</sequence>
<evidence type="ECO:0000313" key="11">
    <source>
        <dbReference type="Proteomes" id="UP000094936"/>
    </source>
</evidence>
<proteinExistence type="predicted"/>
<dbReference type="InterPro" id="IPR048279">
    <property type="entry name" value="MdtK-like"/>
</dbReference>
<gene>
    <name evidence="10" type="ORF">A8L45_04615</name>
</gene>
<evidence type="ECO:0000256" key="8">
    <source>
        <dbReference type="ARBA" id="ARBA00030855"/>
    </source>
</evidence>
<dbReference type="PANTHER" id="PTHR43549:SF3">
    <property type="entry name" value="MULTIDRUG RESISTANCE PROTEIN YPNP-RELATED"/>
    <property type="match status" value="1"/>
</dbReference>
<keyword evidence="3" id="KW-0813">Transport</keyword>
<dbReference type="EMBL" id="LYBM01000005">
    <property type="protein sequence ID" value="ODA35200.1"/>
    <property type="molecule type" value="Genomic_DNA"/>
</dbReference>
<dbReference type="Pfam" id="PF01554">
    <property type="entry name" value="MatE"/>
    <property type="match status" value="2"/>
</dbReference>